<organism evidence="9">
    <name type="scientific">Magnaporthiopsis poae (strain ATCC 64411 / 73-15)</name>
    <name type="common">Kentucky bluegrass fungus</name>
    <name type="synonym">Magnaporthe poae</name>
    <dbReference type="NCBI Taxonomy" id="644358"/>
    <lineage>
        <taxon>Eukaryota</taxon>
        <taxon>Fungi</taxon>
        <taxon>Dikarya</taxon>
        <taxon>Ascomycota</taxon>
        <taxon>Pezizomycotina</taxon>
        <taxon>Sordariomycetes</taxon>
        <taxon>Sordariomycetidae</taxon>
        <taxon>Magnaporthales</taxon>
        <taxon>Magnaporthaceae</taxon>
        <taxon>Magnaporthiopsis</taxon>
    </lineage>
</organism>
<dbReference type="GO" id="GO:0000956">
    <property type="term" value="P:nuclear-transcribed mRNA catabolic process"/>
    <property type="evidence" value="ECO:0007669"/>
    <property type="project" value="TreeGrafter"/>
</dbReference>
<keyword evidence="7" id="KW-0540">Nuclease</keyword>
<evidence type="ECO:0000259" key="8">
    <source>
        <dbReference type="Pfam" id="PF08652"/>
    </source>
</evidence>
<comment type="cofactor">
    <cofactor evidence="1 7">
        <name>a divalent metal cation</name>
        <dbReference type="ChEBI" id="CHEBI:60240"/>
    </cofactor>
</comment>
<feature type="domain" description="RAI1-like" evidence="8">
    <location>
        <begin position="50"/>
        <end position="345"/>
    </location>
</feature>
<feature type="non-terminal residue" evidence="9">
    <location>
        <position position="346"/>
    </location>
</feature>
<keyword evidence="7" id="KW-0547">Nucleotide-binding</keyword>
<dbReference type="OrthoDB" id="5853397at2759"/>
<reference evidence="9" key="1">
    <citation type="submission" date="2010-05" db="EMBL/GenBank/DDBJ databases">
        <title>The Genome Sequence of Magnaporthe poae strain ATCC 64411.</title>
        <authorList>
            <consortium name="The Broad Institute Genome Sequencing Platform"/>
            <consortium name="Broad Institute Genome Sequencing Center for Infectious Disease"/>
            <person name="Ma L.-J."/>
            <person name="Dead R."/>
            <person name="Young S."/>
            <person name="Zeng Q."/>
            <person name="Koehrsen M."/>
            <person name="Alvarado L."/>
            <person name="Berlin A."/>
            <person name="Chapman S.B."/>
            <person name="Chen Z."/>
            <person name="Freedman E."/>
            <person name="Gellesch M."/>
            <person name="Goldberg J."/>
            <person name="Griggs A."/>
            <person name="Gujja S."/>
            <person name="Heilman E.R."/>
            <person name="Heiman D."/>
            <person name="Hepburn T."/>
            <person name="Howarth C."/>
            <person name="Jen D."/>
            <person name="Larson L."/>
            <person name="Mehta T."/>
            <person name="Neiman D."/>
            <person name="Pearson M."/>
            <person name="Roberts A."/>
            <person name="Saif S."/>
            <person name="Shea T."/>
            <person name="Shenoy N."/>
            <person name="Sisk P."/>
            <person name="Stolte C."/>
            <person name="Sykes S."/>
            <person name="Walk T."/>
            <person name="White J."/>
            <person name="Yandava C."/>
            <person name="Haas B."/>
            <person name="Nusbaum C."/>
            <person name="Birren B."/>
        </authorList>
    </citation>
    <scope>NUCLEOTIDE SEQUENCE</scope>
    <source>
        <strain evidence="9">ATCC 64411</strain>
    </source>
</reference>
<dbReference type="GO" id="GO:0005634">
    <property type="term" value="C:nucleus"/>
    <property type="evidence" value="ECO:0007669"/>
    <property type="project" value="UniProtKB-SubCell"/>
</dbReference>
<evidence type="ECO:0000256" key="4">
    <source>
        <dbReference type="ARBA" id="ARBA00044692"/>
    </source>
</evidence>
<reference evidence="9" key="2">
    <citation type="submission" date="2011-03" db="EMBL/GenBank/DDBJ databases">
        <title>Annotation of Magnaporthe poae ATCC 64411.</title>
        <authorList>
            <person name="Ma L.-J."/>
            <person name="Dead R."/>
            <person name="Young S.K."/>
            <person name="Zeng Q."/>
            <person name="Gargeya S."/>
            <person name="Fitzgerald M."/>
            <person name="Haas B."/>
            <person name="Abouelleil A."/>
            <person name="Alvarado L."/>
            <person name="Arachchi H.M."/>
            <person name="Berlin A."/>
            <person name="Brown A."/>
            <person name="Chapman S.B."/>
            <person name="Chen Z."/>
            <person name="Dunbar C."/>
            <person name="Freedman E."/>
            <person name="Gearin G."/>
            <person name="Gellesch M."/>
            <person name="Goldberg J."/>
            <person name="Griggs A."/>
            <person name="Gujja S."/>
            <person name="Heiman D."/>
            <person name="Howarth C."/>
            <person name="Larson L."/>
            <person name="Lui A."/>
            <person name="MacDonald P.J.P."/>
            <person name="Mehta T."/>
            <person name="Montmayeur A."/>
            <person name="Murphy C."/>
            <person name="Neiman D."/>
            <person name="Pearson M."/>
            <person name="Priest M."/>
            <person name="Roberts A."/>
            <person name="Saif S."/>
            <person name="Shea T."/>
            <person name="Shenoy N."/>
            <person name="Sisk P."/>
            <person name="Stolte C."/>
            <person name="Sykes S."/>
            <person name="Yandava C."/>
            <person name="Wortman J."/>
            <person name="Nusbaum C."/>
            <person name="Birren B."/>
        </authorList>
    </citation>
    <scope>NUCLEOTIDE SEQUENCE</scope>
    <source>
        <strain evidence="9">ATCC 64411</strain>
    </source>
</reference>
<dbReference type="GO" id="GO:0000166">
    <property type="term" value="F:nucleotide binding"/>
    <property type="evidence" value="ECO:0007669"/>
    <property type="project" value="UniProtKB-KW"/>
</dbReference>
<gene>
    <name evidence="9" type="ORF">MAPG_12157</name>
</gene>
<dbReference type="GO" id="GO:0110155">
    <property type="term" value="P:NAD-cap decapping"/>
    <property type="evidence" value="ECO:0007669"/>
    <property type="project" value="TreeGrafter"/>
</dbReference>
<dbReference type="VEuPathDB" id="FungiDB:MAPG_12157"/>
<evidence type="ECO:0000313" key="9">
    <source>
        <dbReference type="EMBL" id="KLU93220.1"/>
    </source>
</evidence>
<evidence type="ECO:0000256" key="2">
    <source>
        <dbReference type="ARBA" id="ARBA00006562"/>
    </source>
</evidence>
<comment type="catalytic activity">
    <reaction evidence="6">
        <text>a 5'-end NAD(+)-phospho-ribonucleoside in mRNA + H2O = a 5'-end phospho-ribonucleoside in mRNA + NAD(+) + H(+)</text>
        <dbReference type="Rhea" id="RHEA:60880"/>
        <dbReference type="Rhea" id="RHEA-COMP:15692"/>
        <dbReference type="Rhea" id="RHEA-COMP:15698"/>
        <dbReference type="ChEBI" id="CHEBI:15377"/>
        <dbReference type="ChEBI" id="CHEBI:15378"/>
        <dbReference type="ChEBI" id="CHEBI:57540"/>
        <dbReference type="ChEBI" id="CHEBI:138282"/>
        <dbReference type="ChEBI" id="CHEBI:144029"/>
    </reaction>
    <physiologicalReaction direction="left-to-right" evidence="6">
        <dbReference type="Rhea" id="RHEA:60881"/>
    </physiologicalReaction>
</comment>
<sequence length="346" mass="39306">MRTSLAFRLNPTPVLRRRLPTIRAMATSAPTPTFSVHPASRFAGESQPVRRPKEFACFSYDANHEFRLDDSSMKWYYPPRLGADLSVGFETFDKLDEGTAEHVDSLLMTIMAHEQRTGQKIDSQIVTWRGIVTKLMSAVYEDRDGFDLNATLYQDCVFIEEDHQCRMEAKKAQDAEPWRAAIPRDVMTFWGYKFETLATLPKPWGETSREYIEGREREPVNNKEQYCSVVRTGIGNTILCLGGEVDAIWDSKPEPGKPINWVELKTSAEVRGQRDAANLERKMLKWWIQSFLLGVPKIVVGFRSRDGVLKAVDELDTAGIPASVQRRGRSWDGNTCINFCAALLDC</sequence>
<dbReference type="InterPro" id="IPR013961">
    <property type="entry name" value="RAI1"/>
</dbReference>
<dbReference type="InterPro" id="IPR039039">
    <property type="entry name" value="RAI1-like_fam"/>
</dbReference>
<accession>A0A0H2UAA3</accession>
<dbReference type="PANTHER" id="PTHR12395">
    <property type="entry name" value="DOM-3 RELATED"/>
    <property type="match status" value="1"/>
</dbReference>
<keyword evidence="7" id="KW-0479">Metal-binding</keyword>
<comment type="subcellular location">
    <subcellularLocation>
        <location evidence="7">Nucleus</location>
    </subcellularLocation>
</comment>
<comment type="catalytic activity">
    <reaction evidence="4">
        <text>a 5'-end triphospho-ribonucleoside in mRNA + H2O = a 5'-end phospho-ribonucleoside in mRNA + diphosphate + H(+)</text>
        <dbReference type="Rhea" id="RHEA:78683"/>
        <dbReference type="Rhea" id="RHEA-COMP:15692"/>
        <dbReference type="Rhea" id="RHEA-COMP:17164"/>
        <dbReference type="ChEBI" id="CHEBI:15377"/>
        <dbReference type="ChEBI" id="CHEBI:15378"/>
        <dbReference type="ChEBI" id="CHEBI:33019"/>
        <dbReference type="ChEBI" id="CHEBI:138282"/>
        <dbReference type="ChEBI" id="CHEBI:167618"/>
    </reaction>
    <physiologicalReaction direction="left-to-right" evidence="4">
        <dbReference type="Rhea" id="RHEA:78684"/>
    </physiologicalReaction>
</comment>
<proteinExistence type="inferred from homology"/>
<dbReference type="EC" id="3.6.1.-" evidence="7"/>
<dbReference type="GO" id="GO:0005829">
    <property type="term" value="C:cytosol"/>
    <property type="evidence" value="ECO:0007669"/>
    <property type="project" value="TreeGrafter"/>
</dbReference>
<dbReference type="GO" id="GO:0046872">
    <property type="term" value="F:metal ion binding"/>
    <property type="evidence" value="ECO:0007669"/>
    <property type="project" value="UniProtKB-KW"/>
</dbReference>
<protein>
    <recommendedName>
        <fullName evidence="7">Decapping nuclease</fullName>
        <ecNumber evidence="7">3.6.1.-</ecNumber>
    </recommendedName>
</protein>
<dbReference type="GO" id="GO:0004518">
    <property type="term" value="F:nuclease activity"/>
    <property type="evidence" value="ECO:0007669"/>
    <property type="project" value="UniProtKB-KW"/>
</dbReference>
<keyword evidence="7" id="KW-0694">RNA-binding</keyword>
<dbReference type="GO" id="GO:0003723">
    <property type="term" value="F:RNA binding"/>
    <property type="evidence" value="ECO:0007669"/>
    <property type="project" value="UniProtKB-KW"/>
</dbReference>
<dbReference type="GO" id="GO:0034353">
    <property type="term" value="F:mRNA 5'-diphosphatase activity"/>
    <property type="evidence" value="ECO:0007669"/>
    <property type="project" value="TreeGrafter"/>
</dbReference>
<evidence type="ECO:0000256" key="3">
    <source>
        <dbReference type="ARBA" id="ARBA00044676"/>
    </source>
</evidence>
<evidence type="ECO:0000256" key="1">
    <source>
        <dbReference type="ARBA" id="ARBA00001968"/>
    </source>
</evidence>
<name>A0A0H2UAA3_MAGP6</name>
<keyword evidence="7" id="KW-0539">Nucleus</keyword>
<comment type="similarity">
    <text evidence="2 7">Belongs to the DXO/Dom3Z family.</text>
</comment>
<evidence type="ECO:0000256" key="7">
    <source>
        <dbReference type="RuleBase" id="RU367113"/>
    </source>
</evidence>
<dbReference type="AlphaFoldDB" id="A0A0H2UAA3"/>
<dbReference type="EMBL" id="GL877161">
    <property type="protein sequence ID" value="KLU93220.1"/>
    <property type="molecule type" value="Genomic_DNA"/>
</dbReference>
<dbReference type="PANTHER" id="PTHR12395:SF9">
    <property type="entry name" value="DECAPPING AND EXORIBONUCLEASE PROTEIN"/>
    <property type="match status" value="1"/>
</dbReference>
<dbReference type="Pfam" id="PF08652">
    <property type="entry name" value="RAI1"/>
    <property type="match status" value="1"/>
</dbReference>
<evidence type="ECO:0000256" key="5">
    <source>
        <dbReference type="ARBA" id="ARBA00046211"/>
    </source>
</evidence>
<comment type="catalytic activity">
    <reaction evidence="3">
        <text>a 5'-end (N(7)-methyl 5'-triphosphoguanosine)-ribonucleoside-ribonucleotide in mRNA + H2O = a (N(7)-methyl 5'-triphosphoguanosine)-nucleoside + a 5'-end phospho-ribonucleoside in mRNA + H(+)</text>
        <dbReference type="Rhea" id="RHEA:66928"/>
        <dbReference type="Rhea" id="RHEA-COMP:15692"/>
        <dbReference type="Rhea" id="RHEA-COMP:17313"/>
        <dbReference type="ChEBI" id="CHEBI:15377"/>
        <dbReference type="ChEBI" id="CHEBI:15378"/>
        <dbReference type="ChEBI" id="CHEBI:138282"/>
        <dbReference type="ChEBI" id="CHEBI:172876"/>
        <dbReference type="ChEBI" id="CHEBI:172877"/>
    </reaction>
    <physiologicalReaction direction="left-to-right" evidence="3">
        <dbReference type="Rhea" id="RHEA:66929"/>
    </physiologicalReaction>
</comment>
<evidence type="ECO:0000256" key="6">
    <source>
        <dbReference type="ARBA" id="ARBA00048124"/>
    </source>
</evidence>
<keyword evidence="7" id="KW-0378">Hydrolase</keyword>
<comment type="function">
    <text evidence="5">Decapping enzyme for NAD-capped RNAs: specifically hydrolyzes the nicotinamide adenine dinucleotide (NAD) cap from a subset of RNAs by removing the entire NAD moiety from the 5'-end of an NAD-capped RNA. The NAD-cap is present at the 5'-end of some RNAs and snoRNAs. In contrast to the canonical 5'-end N7 methylguanosine (m7G) cap, the NAD cap promotes mRNA decay. Also acts as a non-canonical decapping enzyme that removes the entire cap structure of m7G capped or incompletely capped RNAs. Has decapping activity toward incomplete 5'-end m7G cap mRNAs such as unmethylated 5'-end-capped RNA (cap0), while it has no activity toward 2'-O-ribose methylated m7G cap (cap1). Also possesses RNA 5'-pyrophosphohydrolase activity by hydrolyzing the 5'-end triphosphate to release pyrophosphates. Stimulates exoribonuclease activity of Rat1, allowing it to degrade RNAs with stable secondary structure more effectively.</text>
</comment>